<reference evidence="2" key="1">
    <citation type="submission" date="2017-05" db="UniProtKB">
        <authorList>
            <consortium name="EnsemblMetazoa"/>
        </authorList>
    </citation>
    <scope>IDENTIFICATION</scope>
</reference>
<evidence type="ECO:0000313" key="2">
    <source>
        <dbReference type="EnsemblMetazoa" id="Aqu2.1.42433_001"/>
    </source>
</evidence>
<dbReference type="EnsemblMetazoa" id="Aqu2.1.42433_001">
    <property type="protein sequence ID" value="Aqu2.1.42433_001"/>
    <property type="gene ID" value="Aqu2.1.42433"/>
</dbReference>
<feature type="region of interest" description="Disordered" evidence="1">
    <location>
        <begin position="130"/>
        <end position="151"/>
    </location>
</feature>
<accession>A0A1X7VSP3</accession>
<sequence length="151" mass="16935">MDDKRDPAAVVADTTPVTQAQFKQIIDTLKKLEKEITTSSKETAESVARRIKREKNGYEFKKKAAKIEETEGDLKKLPVIEATKQTLDNAKDLLQQGLLSLAKRQKHFKMADCSEQGWAVVQEYPADALADDSDDEKKIEKAEKASKRKAA</sequence>
<evidence type="ECO:0000256" key="1">
    <source>
        <dbReference type="SAM" id="MobiDB-lite"/>
    </source>
</evidence>
<name>A0A1X7VSP3_AMPQE</name>
<organism evidence="2">
    <name type="scientific">Amphimedon queenslandica</name>
    <name type="common">Sponge</name>
    <dbReference type="NCBI Taxonomy" id="400682"/>
    <lineage>
        <taxon>Eukaryota</taxon>
        <taxon>Metazoa</taxon>
        <taxon>Porifera</taxon>
        <taxon>Demospongiae</taxon>
        <taxon>Heteroscleromorpha</taxon>
        <taxon>Haplosclerida</taxon>
        <taxon>Niphatidae</taxon>
        <taxon>Amphimedon</taxon>
    </lineage>
</organism>
<proteinExistence type="predicted"/>
<dbReference type="InParanoid" id="A0A1X7VSP3"/>
<feature type="compositionally biased region" description="Basic and acidic residues" evidence="1">
    <location>
        <begin position="135"/>
        <end position="145"/>
    </location>
</feature>
<dbReference type="AlphaFoldDB" id="A0A1X7VSP3"/>
<protein>
    <submittedName>
        <fullName evidence="2">Uncharacterized protein</fullName>
    </submittedName>
</protein>